<dbReference type="InterPro" id="IPR003864">
    <property type="entry name" value="CSC1/OSCA1-like_7TM"/>
</dbReference>
<feature type="transmembrane region" description="Helical" evidence="8">
    <location>
        <begin position="598"/>
        <end position="618"/>
    </location>
</feature>
<dbReference type="GO" id="GO:0005886">
    <property type="term" value="C:plasma membrane"/>
    <property type="evidence" value="ECO:0007669"/>
    <property type="project" value="TreeGrafter"/>
</dbReference>
<feature type="transmembrane region" description="Helical" evidence="8">
    <location>
        <begin position="165"/>
        <end position="184"/>
    </location>
</feature>
<feature type="domain" description="CSC1/OSCA1-like N-terminal transmembrane" evidence="11">
    <location>
        <begin position="33"/>
        <end position="186"/>
    </location>
</feature>
<feature type="transmembrane region" description="Helical" evidence="8">
    <location>
        <begin position="553"/>
        <end position="586"/>
    </location>
</feature>
<keyword evidence="4 8" id="KW-0812">Transmembrane</keyword>
<dbReference type="Pfam" id="PF02714">
    <property type="entry name" value="RSN1_7TM"/>
    <property type="match status" value="1"/>
</dbReference>
<feature type="transmembrane region" description="Helical" evidence="8">
    <location>
        <begin position="690"/>
        <end position="709"/>
    </location>
</feature>
<keyword evidence="14" id="KW-1185">Reference proteome</keyword>
<evidence type="ECO:0000313" key="13">
    <source>
        <dbReference type="EMBL" id="KAK0386110.1"/>
    </source>
</evidence>
<keyword evidence="5 8" id="KW-1133">Transmembrane helix</keyword>
<evidence type="ECO:0000256" key="4">
    <source>
        <dbReference type="ARBA" id="ARBA00022692"/>
    </source>
</evidence>
<dbReference type="InterPro" id="IPR022257">
    <property type="entry name" value="PHM7_ext"/>
</dbReference>
<sequence>MGAFISWINKNMPKDENQGSAQENSRPQSLSGMISTLVPVLIISAVYIILFLFLRRSQRRFYAPRTYLGSLREDERSPELPGGFFNWFGKFWKIPDSYALQHQGLDAYLFLRYLRMCCVMTFVCACITWPVLFPVNATGGNGQSQLEILSYSNIKIQDSTQRNRLYAHTFIGWIVYGFIMYMITRECIFYINLRQAFLLNPQHAQRISSRTVLFTCVPKEYLNQARIRQLFSGAVKNVWIAGNTKKLDELVEERDKVAMKLEKAEVKLLKTVNKERIKVEKKGGRQSEKPTSPRDTETGDIASRYIPDKKRPHHRLGPLGLIGKKVDTINWGRTELQRLIPETDAARAEYLSGKYDQIGAVFVEFHNQSDAQAALQVTTHHHALQMSPRYIGVKPSEVVWKSLNIPWWQLVIRRYAVYAIIAALVIFWAIPVGIVGIIAQVKTLQKLPGLTWIADIPNVILGVISGLLPAVALAILMSLVPVIMRALAKLAGCTNLAQVELFTQNAYFFFQVVQVFLIQTLANSASTAIVQIAQDPGKVFDILSSALPTASNFYISYFIVQGLTIATSVLTQVVGCVIFGLLYKFLAGTPRAMYTKWTSLSAILWGSLLPVHTNIVVISITYSVIAPLILFWSTLALGLFYLAYRYNLLFVSESAVDTQGLFYPRALKQLFVGIYLAEVCMVGLFAVSKAVGPCILMAVFLVFTVLYQVSLGKALNPLLYTLPRTLQIEEEAHQENLSAAESADLPDGQGANGTDGVSNDAYKVKGLKKLAPGSSEPGVQKKGGILSKFLKPWIYADYWTLRKLVPQADTPPTYDEATESNAYWPPSATSETPILWIPEDIAGVSKQEVAETSRVIPITDEGSRLDEKNKLVWDSEGARPPIWSEKVYY</sequence>
<name>A0AA39GEZ7_SARSR</name>
<evidence type="ECO:0000313" key="14">
    <source>
        <dbReference type="Proteomes" id="UP001175261"/>
    </source>
</evidence>
<feature type="compositionally biased region" description="Basic and acidic residues" evidence="7">
    <location>
        <begin position="279"/>
        <end position="297"/>
    </location>
</feature>
<comment type="similarity">
    <text evidence="2">Belongs to the CSC1 (TC 1.A.17) family.</text>
</comment>
<dbReference type="InterPro" id="IPR032880">
    <property type="entry name" value="CSC1/OSCA1-like_N"/>
</dbReference>
<keyword evidence="6 8" id="KW-0472">Membrane</keyword>
<gene>
    <name evidence="13" type="ORF">NLU13_5947</name>
</gene>
<dbReference type="AlphaFoldDB" id="A0AA39GEZ7"/>
<feature type="domain" description="CSC1/OSCA1-like cytosolic" evidence="12">
    <location>
        <begin position="209"/>
        <end position="401"/>
    </location>
</feature>
<reference evidence="13" key="1">
    <citation type="submission" date="2022-10" db="EMBL/GenBank/DDBJ databases">
        <title>Determination and structural analysis of whole genome sequence of Sarocladium strictum F4-1.</title>
        <authorList>
            <person name="Hu L."/>
            <person name="Jiang Y."/>
        </authorList>
    </citation>
    <scope>NUCLEOTIDE SEQUENCE</scope>
    <source>
        <strain evidence="13">F4-1</strain>
    </source>
</reference>
<evidence type="ECO:0000259" key="11">
    <source>
        <dbReference type="Pfam" id="PF13967"/>
    </source>
</evidence>
<protein>
    <recommendedName>
        <fullName evidence="15">DUF221 domain-containing protein</fullName>
    </recommendedName>
</protein>
<feature type="domain" description="CSC1/OSCA1-like 7TM region" evidence="9">
    <location>
        <begin position="413"/>
        <end position="685"/>
    </location>
</feature>
<dbReference type="Pfam" id="PF14703">
    <property type="entry name" value="PHM7_cyt"/>
    <property type="match status" value="1"/>
</dbReference>
<dbReference type="InterPro" id="IPR045122">
    <property type="entry name" value="Csc1-like"/>
</dbReference>
<evidence type="ECO:0000256" key="2">
    <source>
        <dbReference type="ARBA" id="ARBA00007779"/>
    </source>
</evidence>
<feature type="transmembrane region" description="Helical" evidence="8">
    <location>
        <begin position="665"/>
        <end position="684"/>
    </location>
</feature>
<feature type="transmembrane region" description="Helical" evidence="8">
    <location>
        <begin position="113"/>
        <end position="132"/>
    </location>
</feature>
<proteinExistence type="inferred from homology"/>
<evidence type="ECO:0000256" key="6">
    <source>
        <dbReference type="ARBA" id="ARBA00023136"/>
    </source>
</evidence>
<evidence type="ECO:0008006" key="15">
    <source>
        <dbReference type="Google" id="ProtNLM"/>
    </source>
</evidence>
<evidence type="ECO:0000256" key="1">
    <source>
        <dbReference type="ARBA" id="ARBA00004141"/>
    </source>
</evidence>
<dbReference type="PANTHER" id="PTHR13018">
    <property type="entry name" value="PROBABLE MEMBRANE PROTEIN DUF221-RELATED"/>
    <property type="match status" value="1"/>
</dbReference>
<feature type="region of interest" description="Disordered" evidence="7">
    <location>
        <begin position="737"/>
        <end position="759"/>
    </location>
</feature>
<evidence type="ECO:0000256" key="3">
    <source>
        <dbReference type="ARBA" id="ARBA00022448"/>
    </source>
</evidence>
<dbReference type="Proteomes" id="UP001175261">
    <property type="component" value="Unassembled WGS sequence"/>
</dbReference>
<accession>A0AA39GEZ7</accession>
<evidence type="ECO:0000256" key="7">
    <source>
        <dbReference type="SAM" id="MobiDB-lite"/>
    </source>
</evidence>
<feature type="transmembrane region" description="Helical" evidence="8">
    <location>
        <begin position="415"/>
        <end position="439"/>
    </location>
</feature>
<dbReference type="Pfam" id="PF12621">
    <property type="entry name" value="PHM7_ext"/>
    <property type="match status" value="1"/>
</dbReference>
<evidence type="ECO:0000259" key="10">
    <source>
        <dbReference type="Pfam" id="PF12621"/>
    </source>
</evidence>
<dbReference type="PANTHER" id="PTHR13018:SF26">
    <property type="entry name" value="DOMAIN PROTEIN, PUTATIVE (AFU_ORTHOLOGUE AFUA_5G10920)-RELATED"/>
    <property type="match status" value="1"/>
</dbReference>
<dbReference type="EMBL" id="JAPDFR010000005">
    <property type="protein sequence ID" value="KAK0386110.1"/>
    <property type="molecule type" value="Genomic_DNA"/>
</dbReference>
<feature type="transmembrane region" description="Helical" evidence="8">
    <location>
        <begin position="33"/>
        <end position="54"/>
    </location>
</feature>
<evidence type="ECO:0000256" key="8">
    <source>
        <dbReference type="SAM" id="Phobius"/>
    </source>
</evidence>
<organism evidence="13 14">
    <name type="scientific">Sarocladium strictum</name>
    <name type="common">Black bundle disease fungus</name>
    <name type="synonym">Acremonium strictum</name>
    <dbReference type="NCBI Taxonomy" id="5046"/>
    <lineage>
        <taxon>Eukaryota</taxon>
        <taxon>Fungi</taxon>
        <taxon>Dikarya</taxon>
        <taxon>Ascomycota</taxon>
        <taxon>Pezizomycotina</taxon>
        <taxon>Sordariomycetes</taxon>
        <taxon>Hypocreomycetidae</taxon>
        <taxon>Hypocreales</taxon>
        <taxon>Sarocladiaceae</taxon>
        <taxon>Sarocladium</taxon>
    </lineage>
</organism>
<comment type="caution">
    <text evidence="13">The sequence shown here is derived from an EMBL/GenBank/DDBJ whole genome shotgun (WGS) entry which is preliminary data.</text>
</comment>
<feature type="domain" description="10TM putative phosphate transporter extracellular tail" evidence="10">
    <location>
        <begin position="789"/>
        <end position="881"/>
    </location>
</feature>
<evidence type="ECO:0000256" key="5">
    <source>
        <dbReference type="ARBA" id="ARBA00022989"/>
    </source>
</evidence>
<comment type="subcellular location">
    <subcellularLocation>
        <location evidence="1">Membrane</location>
        <topology evidence="1">Multi-pass membrane protein</topology>
    </subcellularLocation>
</comment>
<feature type="region of interest" description="Disordered" evidence="7">
    <location>
        <begin position="279"/>
        <end position="309"/>
    </location>
</feature>
<feature type="transmembrane region" description="Helical" evidence="8">
    <location>
        <begin position="624"/>
        <end position="644"/>
    </location>
</feature>
<evidence type="ECO:0000259" key="9">
    <source>
        <dbReference type="Pfam" id="PF02714"/>
    </source>
</evidence>
<dbReference type="InterPro" id="IPR027815">
    <property type="entry name" value="CSC1/OSCA1-like_cyt"/>
</dbReference>
<dbReference type="GO" id="GO:0005227">
    <property type="term" value="F:calcium-activated cation channel activity"/>
    <property type="evidence" value="ECO:0007669"/>
    <property type="project" value="InterPro"/>
</dbReference>
<evidence type="ECO:0000259" key="12">
    <source>
        <dbReference type="Pfam" id="PF14703"/>
    </source>
</evidence>
<keyword evidence="3" id="KW-0813">Transport</keyword>
<dbReference type="Pfam" id="PF13967">
    <property type="entry name" value="RSN1_TM"/>
    <property type="match status" value="1"/>
</dbReference>
<feature type="transmembrane region" description="Helical" evidence="8">
    <location>
        <begin position="459"/>
        <end position="487"/>
    </location>
</feature>